<dbReference type="EC" id="5.4.99.-" evidence="4"/>
<protein>
    <submittedName>
        <fullName evidence="4">RNA pseudouridine synthase, RluA family</fullName>
        <ecNumber evidence="4">5.4.99.-</ecNumber>
    </submittedName>
</protein>
<dbReference type="GO" id="GO:0009982">
    <property type="term" value="F:pseudouridine synthase activity"/>
    <property type="evidence" value="ECO:0007669"/>
    <property type="project" value="InterPro"/>
</dbReference>
<comment type="similarity">
    <text evidence="1">Belongs to the pseudouridine synthase RluA family.</text>
</comment>
<dbReference type="PROSITE" id="PS01129">
    <property type="entry name" value="PSI_RLU"/>
    <property type="match status" value="1"/>
</dbReference>
<dbReference type="Gene3D" id="3.30.2350.10">
    <property type="entry name" value="Pseudouridine synthase"/>
    <property type="match status" value="1"/>
</dbReference>
<dbReference type="EMBL" id="JATAAI010000015">
    <property type="protein sequence ID" value="KAK1740577.1"/>
    <property type="molecule type" value="Genomic_DNA"/>
</dbReference>
<dbReference type="InterPro" id="IPR050188">
    <property type="entry name" value="RluA_PseudoU_synthase"/>
</dbReference>
<dbReference type="InterPro" id="IPR006145">
    <property type="entry name" value="PsdUridine_synth_RsuA/RluA"/>
</dbReference>
<feature type="compositionally biased region" description="Basic and acidic residues" evidence="2">
    <location>
        <begin position="118"/>
        <end position="141"/>
    </location>
</feature>
<evidence type="ECO:0000313" key="5">
    <source>
        <dbReference type="Proteomes" id="UP001224775"/>
    </source>
</evidence>
<accession>A0AAD9DAV4</accession>
<proteinExistence type="inferred from homology"/>
<sequence length="393" mass="44592">MSSNNIPQHLRIRIIHADDDIIVIDKPANLRSVPGHADSPTDTTIKLKRPSDRLTAVEAWIQAIKSIPLDDSDSYKNEYVKELLQNICTTNNLSSIPRKLEPFARYVFRNRKRLLPSHIDDEPDGGKNEPPQKKQRNDDNLAQKTKQPSMLPSMRGAADEAFSIIQRLHIPLMNLPTPTEDWESAQGQLRLLGYGDFANENNHSLSTSEKRKLHVVHRLDCQTSGVLLFARNPESASKLCKAWRERDVVQKVYLAHVMRWPPYDDQKLEEGTIELPLAASRTERIKWEVRELDDGGKSSITKWKIYKDADSGEDNTTKEGAILELHPITGRTHQLRIHCAEIGSGIVGDSLYGDSPVPWDAGKPTILRLHAQMLSLRHPRSGEELTFKAPRLW</sequence>
<comment type="caution">
    <text evidence="4">The sequence shown here is derived from an EMBL/GenBank/DDBJ whole genome shotgun (WGS) entry which is preliminary data.</text>
</comment>
<evidence type="ECO:0000256" key="2">
    <source>
        <dbReference type="SAM" id="MobiDB-lite"/>
    </source>
</evidence>
<keyword evidence="4" id="KW-0413">Isomerase</keyword>
<dbReference type="PANTHER" id="PTHR21600:SF87">
    <property type="entry name" value="RNA PSEUDOURIDYLATE SYNTHASE DOMAIN-CONTAINING PROTEIN 1"/>
    <property type="match status" value="1"/>
</dbReference>
<dbReference type="Proteomes" id="UP001224775">
    <property type="component" value="Unassembled WGS sequence"/>
</dbReference>
<gene>
    <name evidence="4" type="ORF">QTG54_008672</name>
</gene>
<dbReference type="InterPro" id="IPR020103">
    <property type="entry name" value="PsdUridine_synth_cat_dom_sf"/>
</dbReference>
<keyword evidence="5" id="KW-1185">Reference proteome</keyword>
<feature type="region of interest" description="Disordered" evidence="2">
    <location>
        <begin position="116"/>
        <end position="153"/>
    </location>
</feature>
<dbReference type="PANTHER" id="PTHR21600">
    <property type="entry name" value="MITOCHONDRIAL RNA PSEUDOURIDINE SYNTHASE"/>
    <property type="match status" value="1"/>
</dbReference>
<dbReference type="GO" id="GO:0000455">
    <property type="term" value="P:enzyme-directed rRNA pseudouridine synthesis"/>
    <property type="evidence" value="ECO:0007669"/>
    <property type="project" value="TreeGrafter"/>
</dbReference>
<evidence type="ECO:0000313" key="4">
    <source>
        <dbReference type="EMBL" id="KAK1740577.1"/>
    </source>
</evidence>
<evidence type="ECO:0000256" key="1">
    <source>
        <dbReference type="ARBA" id="ARBA00010876"/>
    </source>
</evidence>
<reference evidence="4" key="1">
    <citation type="submission" date="2023-06" db="EMBL/GenBank/DDBJ databases">
        <title>Survivors Of The Sea: Transcriptome response of Skeletonema marinoi to long-term dormancy.</title>
        <authorList>
            <person name="Pinder M.I.M."/>
            <person name="Kourtchenko O."/>
            <person name="Robertson E.K."/>
            <person name="Larsson T."/>
            <person name="Maumus F."/>
            <person name="Osuna-Cruz C.M."/>
            <person name="Vancaester E."/>
            <person name="Stenow R."/>
            <person name="Vandepoele K."/>
            <person name="Ploug H."/>
            <person name="Bruchert V."/>
            <person name="Godhe A."/>
            <person name="Topel M."/>
        </authorList>
    </citation>
    <scope>NUCLEOTIDE SEQUENCE</scope>
    <source>
        <strain evidence="4">R05AC</strain>
    </source>
</reference>
<feature type="domain" description="Pseudouridine synthase RsuA/RluA-like" evidence="3">
    <location>
        <begin position="201"/>
        <end position="340"/>
    </location>
</feature>
<organism evidence="4 5">
    <name type="scientific">Skeletonema marinoi</name>
    <dbReference type="NCBI Taxonomy" id="267567"/>
    <lineage>
        <taxon>Eukaryota</taxon>
        <taxon>Sar</taxon>
        <taxon>Stramenopiles</taxon>
        <taxon>Ochrophyta</taxon>
        <taxon>Bacillariophyta</taxon>
        <taxon>Coscinodiscophyceae</taxon>
        <taxon>Thalassiosirophycidae</taxon>
        <taxon>Thalassiosirales</taxon>
        <taxon>Skeletonemataceae</taxon>
        <taxon>Skeletonema</taxon>
        <taxon>Skeletonema marinoi-dohrnii complex</taxon>
    </lineage>
</organism>
<dbReference type="Pfam" id="PF00849">
    <property type="entry name" value="PseudoU_synth_2"/>
    <property type="match status" value="1"/>
</dbReference>
<dbReference type="GO" id="GO:0003723">
    <property type="term" value="F:RNA binding"/>
    <property type="evidence" value="ECO:0007669"/>
    <property type="project" value="InterPro"/>
</dbReference>
<dbReference type="SUPFAM" id="SSF55120">
    <property type="entry name" value="Pseudouridine synthase"/>
    <property type="match status" value="2"/>
</dbReference>
<dbReference type="CDD" id="cd02869">
    <property type="entry name" value="PseudoU_synth_RluA_like"/>
    <property type="match status" value="1"/>
</dbReference>
<dbReference type="AlphaFoldDB" id="A0AAD9DAV4"/>
<evidence type="ECO:0000259" key="3">
    <source>
        <dbReference type="Pfam" id="PF00849"/>
    </source>
</evidence>
<dbReference type="InterPro" id="IPR006224">
    <property type="entry name" value="PsdUridine_synth_RluA-like_CS"/>
</dbReference>
<name>A0AAD9DAV4_9STRA</name>